<dbReference type="OrthoDB" id="41193at2157"/>
<protein>
    <recommendedName>
        <fullName evidence="6">Galactose oxidase</fullName>
    </recommendedName>
</protein>
<dbReference type="Pfam" id="PF24681">
    <property type="entry name" value="Kelch_KLHDC2_KLHL20_DRC7"/>
    <property type="match status" value="1"/>
</dbReference>
<keyword evidence="2" id="KW-0677">Repeat</keyword>
<dbReference type="InterPro" id="IPR006652">
    <property type="entry name" value="Kelch_1"/>
</dbReference>
<feature type="compositionally biased region" description="Polar residues" evidence="3">
    <location>
        <begin position="35"/>
        <end position="60"/>
    </location>
</feature>
<dbReference type="Proteomes" id="UP000054387">
    <property type="component" value="Unassembled WGS sequence"/>
</dbReference>
<comment type="caution">
    <text evidence="4">The sequence shown here is derived from an EMBL/GenBank/DDBJ whole genome shotgun (WGS) entry which is preliminary data.</text>
</comment>
<evidence type="ECO:0000313" key="5">
    <source>
        <dbReference type="Proteomes" id="UP000054387"/>
    </source>
</evidence>
<evidence type="ECO:0000313" key="4">
    <source>
        <dbReference type="EMBL" id="KTG11279.1"/>
    </source>
</evidence>
<dbReference type="SMART" id="SM00612">
    <property type="entry name" value="Kelch"/>
    <property type="match status" value="5"/>
</dbReference>
<dbReference type="PROSITE" id="PS51318">
    <property type="entry name" value="TAT"/>
    <property type="match status" value="1"/>
</dbReference>
<evidence type="ECO:0000256" key="3">
    <source>
        <dbReference type="SAM" id="MobiDB-lite"/>
    </source>
</evidence>
<dbReference type="PROSITE" id="PS51257">
    <property type="entry name" value="PROKAR_LIPOPROTEIN"/>
    <property type="match status" value="1"/>
</dbReference>
<dbReference type="InterPro" id="IPR015915">
    <property type="entry name" value="Kelch-typ_b-propeller"/>
</dbReference>
<evidence type="ECO:0008006" key="6">
    <source>
        <dbReference type="Google" id="ProtNLM"/>
    </source>
</evidence>
<name>A0A0W1RCY7_9EURY</name>
<reference evidence="4 5" key="1">
    <citation type="submission" date="2015-12" db="EMBL/GenBank/DDBJ databases">
        <title>Haloprofundus marisrubri gen. nov., sp. nov., an extremely halophilic archaeon isolated from the Discovery deep brine-seawater interface in the Red Sea.</title>
        <authorList>
            <person name="Zhang G."/>
            <person name="Stingl U."/>
            <person name="Rashid M."/>
        </authorList>
    </citation>
    <scope>NUCLEOTIDE SEQUENCE [LARGE SCALE GENOMIC DNA]</scope>
    <source>
        <strain evidence="4 5">SB9</strain>
    </source>
</reference>
<organism evidence="4 5">
    <name type="scientific">Haloprofundus marisrubri</name>
    <dbReference type="NCBI Taxonomy" id="1514971"/>
    <lineage>
        <taxon>Archaea</taxon>
        <taxon>Methanobacteriati</taxon>
        <taxon>Methanobacteriota</taxon>
        <taxon>Stenosarchaea group</taxon>
        <taxon>Halobacteria</taxon>
        <taxon>Halobacteriales</taxon>
        <taxon>Haloferacaceae</taxon>
        <taxon>Haloprofundus</taxon>
    </lineage>
</organism>
<dbReference type="AlphaFoldDB" id="A0A0W1RCY7"/>
<feature type="region of interest" description="Disordered" evidence="3">
    <location>
        <begin position="31"/>
        <end position="73"/>
    </location>
</feature>
<dbReference type="Gene3D" id="2.120.10.80">
    <property type="entry name" value="Kelch-type beta propeller"/>
    <property type="match status" value="2"/>
</dbReference>
<dbReference type="PANTHER" id="PTHR46260">
    <property type="entry name" value="RING-TYPE DOMAIN-CONTAINING PROTEIN"/>
    <property type="match status" value="1"/>
</dbReference>
<keyword evidence="1" id="KW-0880">Kelch repeat</keyword>
<gene>
    <name evidence="4" type="ORF">AUR64_04970</name>
</gene>
<dbReference type="RefSeq" id="WP_058580341.1">
    <property type="nucleotide sequence ID" value="NZ_LOPU01000011.1"/>
</dbReference>
<sequence>MSTNRRQFLRRGTVLTALALAGCTDRIGVGDDTAAPSTQAENTDQPVQTESPAQATQTAEEMSWSELTPMPGPERTEVETVALNGELYVIGGYVPDGVTGAVAVYNPENDAWRSVAALPQALHHVKAVTHQGQILVFGGYTEEEKSVATTYAYDPQNDSWEKRARMPTSRGAPTAEMVGGKAYVAGGYTKGGLVGGLKATLEIYDPQADKWSKGPDMPTARNHLTSGSTGGKLYVVGGRSEFGEEMSANEVFDPQANEWTELTPMPSERGGVNGCAMGGKIFVLGGEKPEGTQATVEAYDPQSDSWEQYPDMPEGRHGLGVAPIGGQLYAVSGGPEPGKEYSSTLWRLAAENSA</sequence>
<dbReference type="EMBL" id="LOPU01000011">
    <property type="protein sequence ID" value="KTG11279.1"/>
    <property type="molecule type" value="Genomic_DNA"/>
</dbReference>
<dbReference type="STRING" id="1514971.AUR64_04970"/>
<evidence type="ECO:0000256" key="2">
    <source>
        <dbReference type="ARBA" id="ARBA00022737"/>
    </source>
</evidence>
<dbReference type="InterPro" id="IPR006311">
    <property type="entry name" value="TAT_signal"/>
</dbReference>
<proteinExistence type="predicted"/>
<accession>A0A0W1RCY7</accession>
<evidence type="ECO:0000256" key="1">
    <source>
        <dbReference type="ARBA" id="ARBA00022441"/>
    </source>
</evidence>
<dbReference type="PANTHER" id="PTHR46260:SF3">
    <property type="entry name" value="RING-TYPE DOMAIN-CONTAINING PROTEIN"/>
    <property type="match status" value="1"/>
</dbReference>
<dbReference type="InterPro" id="IPR051746">
    <property type="entry name" value="Kelch_domain_containing_8"/>
</dbReference>
<dbReference type="InterPro" id="IPR011043">
    <property type="entry name" value="Gal_Oxase/kelch_b-propeller"/>
</dbReference>
<dbReference type="SUPFAM" id="SSF50965">
    <property type="entry name" value="Galactose oxidase, central domain"/>
    <property type="match status" value="1"/>
</dbReference>
<keyword evidence="5" id="KW-1185">Reference proteome</keyword>
<dbReference type="Pfam" id="PF01344">
    <property type="entry name" value="Kelch_1"/>
    <property type="match status" value="1"/>
</dbReference>